<evidence type="ECO:0000259" key="7">
    <source>
        <dbReference type="PROSITE" id="PS51198"/>
    </source>
</evidence>
<dbReference type="InterPro" id="IPR027417">
    <property type="entry name" value="P-loop_NTPase"/>
</dbReference>
<reference evidence="8" key="1">
    <citation type="submission" date="2022-06" db="EMBL/GenBank/DDBJ databases">
        <title>Genome Sequence of Candolleomyces eurysporus.</title>
        <authorList>
            <person name="Buettner E."/>
        </authorList>
    </citation>
    <scope>NUCLEOTIDE SEQUENCE</scope>
    <source>
        <strain evidence="8">VTCC 930004</strain>
    </source>
</reference>
<feature type="compositionally biased region" description="Acidic residues" evidence="6">
    <location>
        <begin position="2116"/>
        <end position="2127"/>
    </location>
</feature>
<dbReference type="PANTHER" id="PTHR21529:SF4">
    <property type="entry name" value="TPR AND ANKYRIN REPEAT-CONTAINING PROTEIN 1"/>
    <property type="match status" value="1"/>
</dbReference>
<dbReference type="OrthoDB" id="3156807at2759"/>
<evidence type="ECO:0000256" key="4">
    <source>
        <dbReference type="ARBA" id="ARBA00022840"/>
    </source>
</evidence>
<dbReference type="PROSITE" id="PS51198">
    <property type="entry name" value="UVRD_HELICASE_ATP_BIND"/>
    <property type="match status" value="1"/>
</dbReference>
<feature type="domain" description="UvrD-like helicase ATP-binding" evidence="7">
    <location>
        <begin position="489"/>
        <end position="835"/>
    </location>
</feature>
<dbReference type="Pfam" id="PF00580">
    <property type="entry name" value="UvrD-helicase"/>
    <property type="match status" value="1"/>
</dbReference>
<sequence length="2127" mass="243121">MKPDARNALPERWLSKLCSNLSSAQSVEDVQAILDRLDVSLLSDSQVERVLRQLLNATDCKQLLELVLAYGSWSHRLSAWLLNSFPKHLVNQFQTCIHSEILDRLSLFLLFLPFAFERETQLFLSESRFQVEKIPHVLKYMVDFALEETEEVDDDDEADSDGFIIGKKLKQSQQKKARKIKKLNSNLKQQDFTRLNIIDPQTKEEASSNIEVLLHSLGTALLQYLDLLEDPNICLTILNMFIVRAPNSTGNHKQRGQQQANASAAEEASADPVPAAYPCVQPMKAALYFESASGFGEWRILISTRADRDLREARRGDAKFFKIVIKKIIELSNGHFSDDNQKRLNKPDVEFPVFEAKMTRDSRLVYQIDCIPEYDNDFERQVIKIFGIYTHAQIDKRFWDSMGYQLAKKGKTYRDRCTFRNRPHHKGDNVILPATFPPPEKEIFNSNIIPELPKEDLEEIHSLLVLEKFVTLSKELLKSIFADLDVAHVFDVSSQEKEIIEHQNSCYVLGRSGTGKTTTMLFKMLGIERAYTQQSEVSSVAKPRQIFVTQSRVLATRVEEYFSKLLESLAAAKKSKEELKEIAEQQKLQKEGDGGLYDVNDDVTWKAGLPSKFSLLQDEHFPLFLTFERLCQLLEGDVENVFADATSDSKRQLITYETFFEQYWPHFPQDLTKNLDPALVFSELLDLTAYRSLSHRAQHVFAKQRDRIYLLFQAYMKHKKQRGEVDTADRTHRILKAFAIDETGVPGMKIDYLYVDEAQDNLLIDAMLLRSLCRNPNGLFWAGDTAQTIAIGSSFRFNDLKAFLYRLEQRREQGDHSVTQSELRTFQLAVNYRSHGGIVRCATAVIELITHFWPYAIDSLAPEQGIVDGAKPVFFSGWDTNTVRYEQFLFGDSGERIEFGARQCILVRDEAAKSELRKQVGDIGLILTLYESKGLEFDDVLLYKFFEDSTVDLGQWRVVLNLVETTTGHSVSAPRFDEERHAGVCSELKFLYVAITRSRKNLWIVDCSDKAEPMKAGICLLYLATCLTFLQMLWDSKGYIQSCVPGGDVPQLAVSSTSEEWATTGRTLFTNRRYLQAMHAFKRAGMAREAKISYTHYLRDVARSIQSVNKETRSAKRNAFCSAAQSFLECAHDAKGKERRVFFHNAANCFEKAGSCGDNIEDYGKAAHAYEDADEYTPAARLYMKTEMFDEAVNVVRNHRQEVDKELANTVQDVARLFYFKNKELGKAKNLFESVEEQLEYLEDNILLDDCHAAVLAELGRYQEAANVHLAEGRTMEAINVLLHDKENNESKRRANGCILQGLWESTSFSQKIKGTDTAALKFLRLASKVDKDAMLMSPTQKDELEMFRSLRQSNASTSPFRQLAYRFLGRKEIHQTVLCFDHYFINFPSTLEISNADMVAILADFSQYCSSFRDLILRLNVADRDMQKLFNFYPASIGNTYRVKTETWLYRQVTDTTARLQILESDDEFIVVSGDELQQLLKTVLWRRLERRILDENNLCQRIQVFTPCLAFVMNGECRLISCPRHHIDYQELTQNWFNCQVRIHLLQILIYHAYLGIPTPKDRDQTIQDRRLRDTVYVVPELYHCLRATDHTFISAGILFLQHIVDRGINIDVNVLCHLAEFLSGSVILARVQFNLHNVILPRSWILALLRQIVMRRPDTMLLDRLLFSMHALLENLIKGGEGARYLLFEGRYIAELPILRDLFIHRICRAVTLIGHNIPNDDLRYNVFQMLKILETTRIHQSFRRFAKARGWGGIIVAAQASCADSHLDEMVQLCSTEKPVPERPPPEDVRRVFFKSLDDVPLALSTDSLSAGAKPPSTDTSSARAKSLPPDTSSADVKLPFTDTPSSQPKPLVPDYSNPQASMESRAGSTVEAPGATAEIEQPVDQLQIEQPEADVTDLVDSRDLVDSLASTAAPLDVEHSSPEQKKLALHLLHKYRQRARNKKLEKYKTTTQKTCDVFFETCLKLASDPEEMQWPYGFYYKKLYLGLVPHLLACVKAVESYAFTARAKARIRYRKEERQDYDGMHKRMNEIGAIIRSCKTLGSRLEPSSEVHKRRDIEGLKQLVHEVEALVNQVPPGAVLDVHFSLQLAIKVIVTEPKPKQPQEAPKPELNMEDDFEDIMSG</sequence>
<feature type="binding site" evidence="5">
    <location>
        <begin position="510"/>
        <end position="517"/>
    </location>
    <ligand>
        <name>ATP</name>
        <dbReference type="ChEBI" id="CHEBI:30616"/>
    </ligand>
</feature>
<dbReference type="InterPro" id="IPR014017">
    <property type="entry name" value="DNA_helicase_UvrD-like_C"/>
</dbReference>
<evidence type="ECO:0000256" key="6">
    <source>
        <dbReference type="SAM" id="MobiDB-lite"/>
    </source>
</evidence>
<dbReference type="SUPFAM" id="SSF48452">
    <property type="entry name" value="TPR-like"/>
    <property type="match status" value="1"/>
</dbReference>
<evidence type="ECO:0000256" key="5">
    <source>
        <dbReference type="PROSITE-ProRule" id="PRU00560"/>
    </source>
</evidence>
<dbReference type="InterPro" id="IPR039904">
    <property type="entry name" value="TRANK1"/>
</dbReference>
<name>A0A9W8MGH8_9AGAR</name>
<accession>A0A9W8MGH8</accession>
<dbReference type="EMBL" id="JANBPK010000810">
    <property type="protein sequence ID" value="KAJ2931130.1"/>
    <property type="molecule type" value="Genomic_DNA"/>
</dbReference>
<dbReference type="SUPFAM" id="SSF52540">
    <property type="entry name" value="P-loop containing nucleoside triphosphate hydrolases"/>
    <property type="match status" value="1"/>
</dbReference>
<evidence type="ECO:0000256" key="2">
    <source>
        <dbReference type="ARBA" id="ARBA00022801"/>
    </source>
</evidence>
<evidence type="ECO:0000256" key="3">
    <source>
        <dbReference type="ARBA" id="ARBA00022806"/>
    </source>
</evidence>
<keyword evidence="9" id="KW-1185">Reference proteome</keyword>
<feature type="region of interest" description="Disordered" evidence="6">
    <location>
        <begin position="2103"/>
        <end position="2127"/>
    </location>
</feature>
<keyword evidence="1 5" id="KW-0547">Nucleotide-binding</keyword>
<keyword evidence="3 5" id="KW-0347">Helicase</keyword>
<evidence type="ECO:0000313" key="9">
    <source>
        <dbReference type="Proteomes" id="UP001140091"/>
    </source>
</evidence>
<dbReference type="Gene3D" id="3.40.50.300">
    <property type="entry name" value="P-loop containing nucleotide triphosphate hydrolases"/>
    <property type="match status" value="2"/>
</dbReference>
<dbReference type="Proteomes" id="UP001140091">
    <property type="component" value="Unassembled WGS sequence"/>
</dbReference>
<evidence type="ECO:0000313" key="8">
    <source>
        <dbReference type="EMBL" id="KAJ2931130.1"/>
    </source>
</evidence>
<dbReference type="GO" id="GO:0016787">
    <property type="term" value="F:hydrolase activity"/>
    <property type="evidence" value="ECO:0007669"/>
    <property type="project" value="UniProtKB-UniRule"/>
</dbReference>
<dbReference type="PANTHER" id="PTHR21529">
    <property type="entry name" value="MAMMARY TURMOR VIRUS RECEPTOR HOMOLOG 1, 2 MTVR1, 2"/>
    <property type="match status" value="1"/>
</dbReference>
<feature type="compositionally biased region" description="Polar residues" evidence="6">
    <location>
        <begin position="1821"/>
        <end position="1839"/>
    </location>
</feature>
<dbReference type="GO" id="GO:0004386">
    <property type="term" value="F:helicase activity"/>
    <property type="evidence" value="ECO:0007669"/>
    <property type="project" value="UniProtKB-UniRule"/>
</dbReference>
<evidence type="ECO:0000256" key="1">
    <source>
        <dbReference type="ARBA" id="ARBA00022741"/>
    </source>
</evidence>
<dbReference type="InterPro" id="IPR011990">
    <property type="entry name" value="TPR-like_helical_dom_sf"/>
</dbReference>
<gene>
    <name evidence="8" type="ORF">H1R20_g5906</name>
</gene>
<dbReference type="InterPro" id="IPR014016">
    <property type="entry name" value="UvrD-like_ATP-bd"/>
</dbReference>
<protein>
    <recommendedName>
        <fullName evidence="7">UvrD-like helicase ATP-binding domain-containing protein</fullName>
    </recommendedName>
</protein>
<comment type="caution">
    <text evidence="8">The sequence shown here is derived from an EMBL/GenBank/DDBJ whole genome shotgun (WGS) entry which is preliminary data.</text>
</comment>
<keyword evidence="2 5" id="KW-0378">Hydrolase</keyword>
<dbReference type="Pfam" id="PF13361">
    <property type="entry name" value="UvrD_C"/>
    <property type="match status" value="1"/>
</dbReference>
<feature type="non-terminal residue" evidence="8">
    <location>
        <position position="2127"/>
    </location>
</feature>
<proteinExistence type="predicted"/>
<organism evidence="8 9">
    <name type="scientific">Candolleomyces eurysporus</name>
    <dbReference type="NCBI Taxonomy" id="2828524"/>
    <lineage>
        <taxon>Eukaryota</taxon>
        <taxon>Fungi</taxon>
        <taxon>Dikarya</taxon>
        <taxon>Basidiomycota</taxon>
        <taxon>Agaricomycotina</taxon>
        <taxon>Agaricomycetes</taxon>
        <taxon>Agaricomycetidae</taxon>
        <taxon>Agaricales</taxon>
        <taxon>Agaricineae</taxon>
        <taxon>Psathyrellaceae</taxon>
        <taxon>Candolleomyces</taxon>
    </lineage>
</organism>
<dbReference type="GO" id="GO:0005524">
    <property type="term" value="F:ATP binding"/>
    <property type="evidence" value="ECO:0007669"/>
    <property type="project" value="UniProtKB-UniRule"/>
</dbReference>
<keyword evidence="4 5" id="KW-0067">ATP-binding</keyword>
<feature type="region of interest" description="Disordered" evidence="6">
    <location>
        <begin position="1810"/>
        <end position="1878"/>
    </location>
</feature>